<dbReference type="AlphaFoldDB" id="A0A254TVX6"/>
<proteinExistence type="predicted"/>
<dbReference type="PANTHER" id="PTHR43712">
    <property type="entry name" value="PUTATIVE (AFU_ORTHOLOGUE AFUA_4G14580)-RELATED"/>
    <property type="match status" value="1"/>
</dbReference>
<evidence type="ECO:0000313" key="6">
    <source>
        <dbReference type="Proteomes" id="UP000197666"/>
    </source>
</evidence>
<keyword evidence="2" id="KW-0808">Transferase</keyword>
<dbReference type="InterPro" id="IPR036390">
    <property type="entry name" value="WH_DNA-bd_sf"/>
</dbReference>
<keyword evidence="1" id="KW-0489">Methyltransferase</keyword>
<gene>
    <name evidence="5" type="ORF">CAN33_0046105</name>
</gene>
<dbReference type="eggNOG" id="KOG3178">
    <property type="taxonomic scope" value="Eukaryota"/>
</dbReference>
<dbReference type="GO" id="GO:0032259">
    <property type="term" value="P:methylation"/>
    <property type="evidence" value="ECO:0007669"/>
    <property type="project" value="UniProtKB-KW"/>
</dbReference>
<dbReference type="VEuPathDB" id="FungiDB:M747DRAFT_296929"/>
<accession>A0A254TVX6</accession>
<dbReference type="SUPFAM" id="SSF53335">
    <property type="entry name" value="S-adenosyl-L-methionine-dependent methyltransferases"/>
    <property type="match status" value="1"/>
</dbReference>
<dbReference type="Proteomes" id="UP000197666">
    <property type="component" value="Unassembled WGS sequence"/>
</dbReference>
<evidence type="ECO:0000256" key="3">
    <source>
        <dbReference type="ARBA" id="ARBA00022691"/>
    </source>
</evidence>
<dbReference type="InterPro" id="IPR029063">
    <property type="entry name" value="SAM-dependent_MTases_sf"/>
</dbReference>
<dbReference type="VEuPathDB" id="FungiDB:ATCC64974_11380"/>
<dbReference type="PROSITE" id="PS51683">
    <property type="entry name" value="SAM_OMT_II"/>
    <property type="match status" value="1"/>
</dbReference>
<dbReference type="Pfam" id="PF00891">
    <property type="entry name" value="Methyltransf_2"/>
    <property type="match status" value="1"/>
</dbReference>
<name>A0A254TVX6_ASPNG</name>
<protein>
    <submittedName>
        <fullName evidence="5">Fungal specific transcription factor domain family protein</fullName>
    </submittedName>
</protein>
<dbReference type="VEuPathDB" id="FungiDB:ASPNIDRAFT2_1102571"/>
<reference evidence="6" key="1">
    <citation type="submission" date="2018-10" db="EMBL/GenBank/DDBJ databases">
        <title>FDA dAtabase for Regulatory Grade micrObial Sequences (FDA-ARGOS): Supporting development and validation of Infectious Disease Dx tests.</title>
        <authorList>
            <person name="Kerrigan L."/>
            <person name="Tallon L."/>
            <person name="Sadzewicz L."/>
            <person name="Sengamalay N."/>
            <person name="Ott S."/>
            <person name="Godinez A."/>
            <person name="Nagaraj S."/>
            <person name="Vavikolanu K."/>
            <person name="Nadendla S."/>
            <person name="George J."/>
            <person name="Sichtig H."/>
        </authorList>
    </citation>
    <scope>NUCLEOTIDE SEQUENCE [LARGE SCALE GENOMIC DNA]</scope>
    <source>
        <strain evidence="6">FDAARGOS_311</strain>
    </source>
</reference>
<keyword evidence="3" id="KW-0949">S-adenosyl-L-methionine</keyword>
<evidence type="ECO:0000259" key="4">
    <source>
        <dbReference type="Pfam" id="PF00891"/>
    </source>
</evidence>
<evidence type="ECO:0000313" key="5">
    <source>
        <dbReference type="EMBL" id="TPR10916.1"/>
    </source>
</evidence>
<dbReference type="Gene3D" id="3.40.50.150">
    <property type="entry name" value="Vaccinia Virus protein VP39"/>
    <property type="match status" value="1"/>
</dbReference>
<evidence type="ECO:0000256" key="2">
    <source>
        <dbReference type="ARBA" id="ARBA00022679"/>
    </source>
</evidence>
<dbReference type="InterPro" id="IPR016461">
    <property type="entry name" value="COMT-like"/>
</dbReference>
<dbReference type="PANTHER" id="PTHR43712:SF15">
    <property type="entry name" value="MONODICTYPHENONE CLUSTER TRANSCRIPTIONAL COACTIVATOR MDPA"/>
    <property type="match status" value="1"/>
</dbReference>
<comment type="caution">
    <text evidence="5">The sequence shown here is derived from an EMBL/GenBank/DDBJ whole genome shotgun (WGS) entry which is preliminary data.</text>
</comment>
<dbReference type="SMR" id="A0A254TVX6"/>
<organism evidence="5 6">
    <name type="scientific">Aspergillus niger</name>
    <dbReference type="NCBI Taxonomy" id="5061"/>
    <lineage>
        <taxon>Eukaryota</taxon>
        <taxon>Fungi</taxon>
        <taxon>Dikarya</taxon>
        <taxon>Ascomycota</taxon>
        <taxon>Pezizomycotina</taxon>
        <taxon>Eurotiomycetes</taxon>
        <taxon>Eurotiomycetidae</taxon>
        <taxon>Eurotiales</taxon>
        <taxon>Aspergillaceae</taxon>
        <taxon>Aspergillus</taxon>
        <taxon>Aspergillus subgen. Circumdati</taxon>
    </lineage>
</organism>
<evidence type="ECO:0000256" key="1">
    <source>
        <dbReference type="ARBA" id="ARBA00022603"/>
    </source>
</evidence>
<dbReference type="SUPFAM" id="SSF46785">
    <property type="entry name" value="Winged helix' DNA-binding domain"/>
    <property type="match status" value="1"/>
</dbReference>
<dbReference type="InterPro" id="IPR001077">
    <property type="entry name" value="COMT_C"/>
</dbReference>
<dbReference type="GO" id="GO:0008171">
    <property type="term" value="F:O-methyltransferase activity"/>
    <property type="evidence" value="ECO:0007669"/>
    <property type="project" value="InterPro"/>
</dbReference>
<sequence length="424" mass="46776">MDDRLSSQLERYASQVTASATLIIRHLKSLKDEPSTLPSQTSVPTAVGTAQLRLAEAAFQLLHFTRDPGNVLTQLTVDLQVISAVRWLLHFEIFSLVPLEGSISYHELSSVANVPENLLRSHIRLAMTCHLFQESGPIGMVAHSPVSCQLASDPSLVSWGQYFANSVFPTATKNVNATAAWPGSKALNETAHNLAFNHHGSFFDYVSQDPARTVEFANSMKAVSTTSLFDTCHLCKSFDWSSLGDGVVVDMGGSTGHVSIALAESFPSLRFVVQDLPDVVSNSIRQLEERQLPLSVTTRIQFQGHSLLHMQPVKGAAVYLLRQILHDWPDREAVQILRSIVPALGPRSKIFIADIVLPEAGSIPATEEQVMRCNDLLLHQFTNTLERTLEDWQAIVSRVSDNLRIQHVYRDPGSILSLLVIETV</sequence>
<feature type="domain" description="O-methyltransferase C-terminal" evidence="4">
    <location>
        <begin position="199"/>
        <end position="398"/>
    </location>
</feature>
<dbReference type="VEuPathDB" id="FungiDB:An01g15010"/>
<dbReference type="EMBL" id="NKJJ02000004">
    <property type="protein sequence ID" value="TPR10916.1"/>
    <property type="molecule type" value="Genomic_DNA"/>
</dbReference>
<dbReference type="GO" id="GO:0044550">
    <property type="term" value="P:secondary metabolite biosynthetic process"/>
    <property type="evidence" value="ECO:0007669"/>
    <property type="project" value="UniProtKB-ARBA"/>
</dbReference>